<reference evidence="2" key="1">
    <citation type="journal article" date="2014" name="Front. Microbiol.">
        <title>High frequency of phylogenetically diverse reductive dehalogenase-homologous genes in deep subseafloor sedimentary metagenomes.</title>
        <authorList>
            <person name="Kawai M."/>
            <person name="Futagami T."/>
            <person name="Toyoda A."/>
            <person name="Takaki Y."/>
            <person name="Nishi S."/>
            <person name="Hori S."/>
            <person name="Arai W."/>
            <person name="Tsubouchi T."/>
            <person name="Morono Y."/>
            <person name="Uchiyama I."/>
            <person name="Ito T."/>
            <person name="Fujiyama A."/>
            <person name="Inagaki F."/>
            <person name="Takami H."/>
        </authorList>
    </citation>
    <scope>NUCLEOTIDE SEQUENCE</scope>
    <source>
        <strain evidence="2">Expedition CK06-06</strain>
    </source>
</reference>
<evidence type="ECO:0000256" key="1">
    <source>
        <dbReference type="SAM" id="Phobius"/>
    </source>
</evidence>
<dbReference type="AlphaFoldDB" id="X1EAH9"/>
<protein>
    <submittedName>
        <fullName evidence="2">Uncharacterized protein</fullName>
    </submittedName>
</protein>
<comment type="caution">
    <text evidence="2">The sequence shown here is derived from an EMBL/GenBank/DDBJ whole genome shotgun (WGS) entry which is preliminary data.</text>
</comment>
<keyword evidence="1" id="KW-0472">Membrane</keyword>
<gene>
    <name evidence="2" type="ORF">S01H4_58872</name>
</gene>
<evidence type="ECO:0000313" key="2">
    <source>
        <dbReference type="EMBL" id="GAH17375.1"/>
    </source>
</evidence>
<dbReference type="EMBL" id="BART01034451">
    <property type="protein sequence ID" value="GAH17375.1"/>
    <property type="molecule type" value="Genomic_DNA"/>
</dbReference>
<proteinExistence type="predicted"/>
<organism evidence="2">
    <name type="scientific">marine sediment metagenome</name>
    <dbReference type="NCBI Taxonomy" id="412755"/>
    <lineage>
        <taxon>unclassified sequences</taxon>
        <taxon>metagenomes</taxon>
        <taxon>ecological metagenomes</taxon>
    </lineage>
</organism>
<sequence length="146" mass="17290">QVNRQTTRRLKILIVFLLIFITPLIAMVFVNIPYISYFTEEEVLNMKDEMNYFANSHKHPESELFIEPDINTNYRVIDSINWSNFNHSFSNLSDPRANPYMIEKPNFFYDYLFDKQNYDGSFSDINGLGTMFSTYQVVETMNANSY</sequence>
<keyword evidence="1" id="KW-0812">Transmembrane</keyword>
<feature type="non-terminal residue" evidence="2">
    <location>
        <position position="1"/>
    </location>
</feature>
<name>X1EAH9_9ZZZZ</name>
<accession>X1EAH9</accession>
<feature type="transmembrane region" description="Helical" evidence="1">
    <location>
        <begin position="12"/>
        <end position="35"/>
    </location>
</feature>
<keyword evidence="1" id="KW-1133">Transmembrane helix</keyword>